<accession>A0A8X7SSY1</accession>
<dbReference type="PANTHER" id="PTHR37848">
    <property type="entry name" value="EXPRESSED PROTEIN"/>
    <property type="match status" value="1"/>
</dbReference>
<evidence type="ECO:0000256" key="1">
    <source>
        <dbReference type="SAM" id="MobiDB-lite"/>
    </source>
</evidence>
<protein>
    <recommendedName>
        <fullName evidence="5">Transmembrane protein</fullName>
    </recommendedName>
</protein>
<dbReference type="Proteomes" id="UP000077684">
    <property type="component" value="Unassembled WGS sequence"/>
</dbReference>
<reference evidence="3" key="2">
    <citation type="journal article" date="2019" name="IMA Fungus">
        <title>Genome sequencing and comparison of five Tilletia species to identify candidate genes for the detection of regulated species infecting wheat.</title>
        <authorList>
            <person name="Nguyen H.D.T."/>
            <person name="Sultana T."/>
            <person name="Kesanakurti P."/>
            <person name="Hambleton S."/>
        </authorList>
    </citation>
    <scope>NUCLEOTIDE SEQUENCE</scope>
    <source>
        <strain evidence="3">DAOMC 236426</strain>
    </source>
</reference>
<feature type="region of interest" description="Disordered" evidence="1">
    <location>
        <begin position="551"/>
        <end position="580"/>
    </location>
</feature>
<feature type="compositionally biased region" description="Polar residues" evidence="1">
    <location>
        <begin position="20"/>
        <end position="29"/>
    </location>
</feature>
<dbReference type="PANTHER" id="PTHR37848:SF1">
    <property type="entry name" value="SUN DOMAIN-CONTAINING PROTEIN"/>
    <property type="match status" value="1"/>
</dbReference>
<evidence type="ECO:0000256" key="2">
    <source>
        <dbReference type="SAM" id="Phobius"/>
    </source>
</evidence>
<evidence type="ECO:0000313" key="4">
    <source>
        <dbReference type="Proteomes" id="UP000077684"/>
    </source>
</evidence>
<comment type="caution">
    <text evidence="3">The sequence shown here is derived from an EMBL/GenBank/DDBJ whole genome shotgun (WGS) entry which is preliminary data.</text>
</comment>
<keyword evidence="2" id="KW-0812">Transmembrane</keyword>
<evidence type="ECO:0008006" key="5">
    <source>
        <dbReference type="Google" id="ProtNLM"/>
    </source>
</evidence>
<feature type="compositionally biased region" description="Polar residues" evidence="1">
    <location>
        <begin position="171"/>
        <end position="181"/>
    </location>
</feature>
<name>A0A8X7SSY1_9BASI</name>
<proteinExistence type="predicted"/>
<evidence type="ECO:0000313" key="3">
    <source>
        <dbReference type="EMBL" id="KAE8238630.1"/>
    </source>
</evidence>
<keyword evidence="2" id="KW-1133">Transmembrane helix</keyword>
<keyword evidence="2" id="KW-0472">Membrane</keyword>
<dbReference type="AlphaFoldDB" id="A0A8X7SSY1"/>
<feature type="compositionally biased region" description="Low complexity" evidence="1">
    <location>
        <begin position="565"/>
        <end position="580"/>
    </location>
</feature>
<gene>
    <name evidence="3" type="ORF">A4X06_0g8684</name>
</gene>
<feature type="region of interest" description="Disordered" evidence="1">
    <location>
        <begin position="159"/>
        <end position="181"/>
    </location>
</feature>
<feature type="region of interest" description="Disordered" evidence="1">
    <location>
        <begin position="1"/>
        <end position="99"/>
    </location>
</feature>
<dbReference type="EMBL" id="LWDE02002029">
    <property type="protein sequence ID" value="KAE8238630.1"/>
    <property type="molecule type" value="Genomic_DNA"/>
</dbReference>
<organism evidence="3 4">
    <name type="scientific">Tilletia controversa</name>
    <name type="common">dwarf bunt fungus</name>
    <dbReference type="NCBI Taxonomy" id="13291"/>
    <lineage>
        <taxon>Eukaryota</taxon>
        <taxon>Fungi</taxon>
        <taxon>Dikarya</taxon>
        <taxon>Basidiomycota</taxon>
        <taxon>Ustilaginomycotina</taxon>
        <taxon>Exobasidiomycetes</taxon>
        <taxon>Tilletiales</taxon>
        <taxon>Tilletiaceae</taxon>
        <taxon>Tilletia</taxon>
    </lineage>
</organism>
<reference evidence="3" key="1">
    <citation type="submission" date="2016-04" db="EMBL/GenBank/DDBJ databases">
        <authorList>
            <person name="Nguyen H.D."/>
            <person name="Samba Siva P."/>
            <person name="Cullis J."/>
            <person name="Levesque C.A."/>
            <person name="Hambleton S."/>
        </authorList>
    </citation>
    <scope>NUCLEOTIDE SEQUENCE</scope>
    <source>
        <strain evidence="3">DAOMC 236426</strain>
    </source>
</reference>
<feature type="transmembrane region" description="Helical" evidence="2">
    <location>
        <begin position="478"/>
        <end position="500"/>
    </location>
</feature>
<feature type="region of interest" description="Disordered" evidence="1">
    <location>
        <begin position="253"/>
        <end position="286"/>
    </location>
</feature>
<keyword evidence="4" id="KW-1185">Reference proteome</keyword>
<sequence>MAFVPAESELPPSYADVAPQPSQGSSSSRMRADDGQAVIPSPTPIDAKKNPTLKGDPLGSEVKPSHDTANGELDVSDPPPNFSVHTPQVYSGGRKKEPADTVPSKLLGNFQIPAAESNILTHDAHLNEDGEALYRFVLQEALTPPKVTVKIRGSHEEYREHHTGHHRPCDNGSSRSHVGSNSRTDTVTIIDFSLEIDLSPLLQPSFVGESARLPDPYGSPIRHPVRDNPTVYVKGDEDIAYRGRMTQEVLVEPNAYRHSPRLRRPAQVTTGTPAAQPPSFAATQDTEHLLSGDERLASAADDSDIEAGPAHDNLVLLRPSWAERRALWRSAAARFLPWTKGVYPTNESDISYVRRSEYDEGVKTERISIGTGAAANVKVRPAEGLSQMTPRMVCDDYTLSAKQLKAFRVKKRVAGWDVKAFEGTIREVVEELYPTSMMNKRRIEVTFGVENDLILVEADNDLSRFLTTLQRTSGAKSILLHLLLIFTGAFIIVLPAAWLLRYFKGARYNTIGVVWQLSQWEEVPVVDVAYFIKEAQQSLLEEERQEAARAGASWALDENTRTPDPSNATPTVSSSTTTVNRSTTYKPASYVTDSGVVRQQPFIFANLFERGCLESTGLLAHRGVRQGDVLKIWDSRIRSSVTSRAKLEGDQRLGQHLSEHLPRMERRTFDPLSGHETFTLI</sequence>